<dbReference type="SUPFAM" id="SSF52768">
    <property type="entry name" value="Arginase/deacetylase"/>
    <property type="match status" value="1"/>
</dbReference>
<comment type="cofactor">
    <cofactor evidence="4">
        <name>Mn(2+)</name>
        <dbReference type="ChEBI" id="CHEBI:29035"/>
    </cofactor>
    <text evidence="4">Binds 2 manganese ions per subunit.</text>
</comment>
<feature type="binding site" evidence="4">
    <location>
        <position position="141"/>
    </location>
    <ligand>
        <name>Mn(2+)</name>
        <dbReference type="ChEBI" id="CHEBI:29035"/>
        <label>1</label>
    </ligand>
</feature>
<dbReference type="PROSITE" id="PS01053">
    <property type="entry name" value="ARGINASE_1"/>
    <property type="match status" value="1"/>
</dbReference>
<dbReference type="PANTHER" id="PTHR11358">
    <property type="entry name" value="ARGINASE/AGMATINASE"/>
    <property type="match status" value="1"/>
</dbReference>
<evidence type="ECO:0000256" key="4">
    <source>
        <dbReference type="PIRSR" id="PIRSR036979-1"/>
    </source>
</evidence>
<organism evidence="6">
    <name type="scientific">Fervidicoccus fontis</name>
    <dbReference type="NCBI Taxonomy" id="683846"/>
    <lineage>
        <taxon>Archaea</taxon>
        <taxon>Thermoproteota</taxon>
        <taxon>Thermoprotei</taxon>
        <taxon>Fervidicoccales</taxon>
        <taxon>Fervidicoccaceae</taxon>
        <taxon>Fervidicoccus</taxon>
    </lineage>
</organism>
<evidence type="ECO:0000313" key="6">
    <source>
        <dbReference type="EMBL" id="HDS10088.1"/>
    </source>
</evidence>
<accession>A0A7C1I4S3</accession>
<dbReference type="NCBIfam" id="TIGR01230">
    <property type="entry name" value="agmatinase"/>
    <property type="match status" value="1"/>
</dbReference>
<dbReference type="Pfam" id="PF00491">
    <property type="entry name" value="Arginase"/>
    <property type="match status" value="1"/>
</dbReference>
<dbReference type="InterPro" id="IPR006035">
    <property type="entry name" value="Ureohydrolase"/>
</dbReference>
<dbReference type="Gene3D" id="3.40.800.10">
    <property type="entry name" value="Ureohydrolase domain"/>
    <property type="match status" value="1"/>
</dbReference>
<comment type="caution">
    <text evidence="6">The sequence shown here is derived from an EMBL/GenBank/DDBJ whole genome shotgun (WGS) entry which is preliminary data.</text>
</comment>
<proteinExistence type="inferred from homology"/>
<evidence type="ECO:0000256" key="1">
    <source>
        <dbReference type="ARBA" id="ARBA00009227"/>
    </source>
</evidence>
<keyword evidence="3 5" id="KW-0378">Hydrolase</keyword>
<evidence type="ECO:0000256" key="2">
    <source>
        <dbReference type="ARBA" id="ARBA00022723"/>
    </source>
</evidence>
<dbReference type="AlphaFoldDB" id="A0A7C1I4S3"/>
<dbReference type="InterPro" id="IPR020855">
    <property type="entry name" value="Ureohydrolase_Mn_BS"/>
</dbReference>
<reference evidence="6" key="1">
    <citation type="journal article" date="2020" name="mSystems">
        <title>Genome- and Community-Level Interaction Insights into Carbon Utilization and Element Cycling Functions of Hydrothermarchaeota in Hydrothermal Sediment.</title>
        <authorList>
            <person name="Zhou Z."/>
            <person name="Liu Y."/>
            <person name="Xu W."/>
            <person name="Pan J."/>
            <person name="Luo Z.H."/>
            <person name="Li M."/>
        </authorList>
    </citation>
    <scope>NUCLEOTIDE SEQUENCE [LARGE SCALE GENOMIC DNA]</scope>
    <source>
        <strain evidence="6">SpSt-123</strain>
    </source>
</reference>
<gene>
    <name evidence="6" type="primary">speB</name>
    <name evidence="6" type="ORF">ENO04_00460</name>
</gene>
<feature type="binding site" evidence="4">
    <location>
        <position position="161"/>
    </location>
    <ligand>
        <name>Mn(2+)</name>
        <dbReference type="ChEBI" id="CHEBI:29035"/>
        <label>1</label>
    </ligand>
</feature>
<dbReference type="PROSITE" id="PS51409">
    <property type="entry name" value="ARGINASE_2"/>
    <property type="match status" value="1"/>
</dbReference>
<evidence type="ECO:0000256" key="5">
    <source>
        <dbReference type="RuleBase" id="RU003684"/>
    </source>
</evidence>
<dbReference type="PIRSF" id="PIRSF036979">
    <property type="entry name" value="Arginase"/>
    <property type="match status" value="1"/>
</dbReference>
<name>A0A7C1I4S3_9CREN</name>
<dbReference type="PANTHER" id="PTHR11358:SF26">
    <property type="entry name" value="GUANIDINO ACID HYDROLASE, MITOCHONDRIAL"/>
    <property type="match status" value="1"/>
</dbReference>
<dbReference type="GO" id="GO:0033389">
    <property type="term" value="P:putrescine biosynthetic process from arginine, via agmatine"/>
    <property type="evidence" value="ECO:0007669"/>
    <property type="project" value="TreeGrafter"/>
</dbReference>
<keyword evidence="2 4" id="KW-0479">Metal-binding</keyword>
<protein>
    <submittedName>
        <fullName evidence="6">Agmatinase</fullName>
        <ecNumber evidence="6">3.5.3.11</ecNumber>
    </submittedName>
</protein>
<dbReference type="CDD" id="cd11593">
    <property type="entry name" value="Agmatinase-like_2"/>
    <property type="match status" value="1"/>
</dbReference>
<feature type="binding site" evidence="4">
    <location>
        <position position="249"/>
    </location>
    <ligand>
        <name>Mn(2+)</name>
        <dbReference type="ChEBI" id="CHEBI:29035"/>
        <label>1</label>
    </ligand>
</feature>
<dbReference type="InterPro" id="IPR023696">
    <property type="entry name" value="Ureohydrolase_dom_sf"/>
</dbReference>
<feature type="binding site" evidence="4">
    <location>
        <position position="165"/>
    </location>
    <ligand>
        <name>Mn(2+)</name>
        <dbReference type="ChEBI" id="CHEBI:29035"/>
        <label>1</label>
    </ligand>
</feature>
<feature type="binding site" evidence="4">
    <location>
        <position position="163"/>
    </location>
    <ligand>
        <name>Mn(2+)</name>
        <dbReference type="ChEBI" id="CHEBI:29035"/>
        <label>1</label>
    </ligand>
</feature>
<sequence length="321" mass="36042">MCAFFLITVLIISLFRNEDNNVLRVELVMWELWRVKTSSFAGLNYPEEESRVLIAGAPLDATNSFHPGTRFAPEYIRRVSESLELYSYLLDMPIQNKKFHDIGDLFPAGMDVKRSVEIISDFISSESIPKNKKTVILGGEHTVTLGSLPLLTKNTLLIVFDAHADLRDTYLGEKYSHATVIRRISENIPSESIILIGSRAIDAEEMDYIKKHKIRLFTSRYINTYGAGQVVNRLKEELEGYAKVYLSVDIDVLDPAFAPGVGTPEPLGLDIYTLFTLLKSILESKEVIGIDIVETNPLVDKGYQTSSIAAKIILEYLAFQG</sequence>
<dbReference type="GO" id="GO:0046872">
    <property type="term" value="F:metal ion binding"/>
    <property type="evidence" value="ECO:0007669"/>
    <property type="project" value="UniProtKB-KW"/>
</dbReference>
<keyword evidence="4" id="KW-0464">Manganese</keyword>
<feature type="binding site" evidence="4">
    <location>
        <position position="251"/>
    </location>
    <ligand>
        <name>Mn(2+)</name>
        <dbReference type="ChEBI" id="CHEBI:29035"/>
        <label>1</label>
    </ligand>
</feature>
<evidence type="ECO:0000256" key="3">
    <source>
        <dbReference type="ARBA" id="ARBA00022801"/>
    </source>
</evidence>
<dbReference type="EMBL" id="DSDY01000018">
    <property type="protein sequence ID" value="HDS10088.1"/>
    <property type="molecule type" value="Genomic_DNA"/>
</dbReference>
<dbReference type="GO" id="GO:0008783">
    <property type="term" value="F:agmatinase activity"/>
    <property type="evidence" value="ECO:0007669"/>
    <property type="project" value="UniProtKB-EC"/>
</dbReference>
<dbReference type="EC" id="3.5.3.11" evidence="6"/>
<dbReference type="InterPro" id="IPR005925">
    <property type="entry name" value="Agmatinase-rel"/>
</dbReference>
<comment type="similarity">
    <text evidence="1">Belongs to the arginase family. Agmatinase subfamily.</text>
</comment>